<dbReference type="Proteomes" id="UP001066276">
    <property type="component" value="Chromosome 8"/>
</dbReference>
<keyword evidence="3" id="KW-1185">Reference proteome</keyword>
<gene>
    <name evidence="2" type="ORF">NDU88_003278</name>
</gene>
<dbReference type="AlphaFoldDB" id="A0AAV7NG78"/>
<evidence type="ECO:0000313" key="3">
    <source>
        <dbReference type="Proteomes" id="UP001066276"/>
    </source>
</evidence>
<organism evidence="2 3">
    <name type="scientific">Pleurodeles waltl</name>
    <name type="common">Iberian ribbed newt</name>
    <dbReference type="NCBI Taxonomy" id="8319"/>
    <lineage>
        <taxon>Eukaryota</taxon>
        <taxon>Metazoa</taxon>
        <taxon>Chordata</taxon>
        <taxon>Craniata</taxon>
        <taxon>Vertebrata</taxon>
        <taxon>Euteleostomi</taxon>
        <taxon>Amphibia</taxon>
        <taxon>Batrachia</taxon>
        <taxon>Caudata</taxon>
        <taxon>Salamandroidea</taxon>
        <taxon>Salamandridae</taxon>
        <taxon>Pleurodelinae</taxon>
        <taxon>Pleurodeles</taxon>
    </lineage>
</organism>
<proteinExistence type="predicted"/>
<evidence type="ECO:0000313" key="2">
    <source>
        <dbReference type="EMBL" id="KAJ1115050.1"/>
    </source>
</evidence>
<reference evidence="2" key="1">
    <citation type="journal article" date="2022" name="bioRxiv">
        <title>Sequencing and chromosome-scale assembly of the giantPleurodeles waltlgenome.</title>
        <authorList>
            <person name="Brown T."/>
            <person name="Elewa A."/>
            <person name="Iarovenko S."/>
            <person name="Subramanian E."/>
            <person name="Araus A.J."/>
            <person name="Petzold A."/>
            <person name="Susuki M."/>
            <person name="Suzuki K.-i.T."/>
            <person name="Hayashi T."/>
            <person name="Toyoda A."/>
            <person name="Oliveira C."/>
            <person name="Osipova E."/>
            <person name="Leigh N.D."/>
            <person name="Simon A."/>
            <person name="Yun M.H."/>
        </authorList>
    </citation>
    <scope>NUCLEOTIDE SEQUENCE</scope>
    <source>
        <strain evidence="2">20211129_DDA</strain>
        <tissue evidence="2">Liver</tissue>
    </source>
</reference>
<dbReference type="EMBL" id="JANPWB010000012">
    <property type="protein sequence ID" value="KAJ1115050.1"/>
    <property type="molecule type" value="Genomic_DNA"/>
</dbReference>
<evidence type="ECO:0000256" key="1">
    <source>
        <dbReference type="SAM" id="MobiDB-lite"/>
    </source>
</evidence>
<name>A0AAV7NG78_PLEWA</name>
<accession>A0AAV7NG78</accession>
<protein>
    <submittedName>
        <fullName evidence="2">Uncharacterized protein</fullName>
    </submittedName>
</protein>
<comment type="caution">
    <text evidence="2">The sequence shown here is derived from an EMBL/GenBank/DDBJ whole genome shotgun (WGS) entry which is preliminary data.</text>
</comment>
<sequence>MDVPGCQAVKAYHMFNAAIGSSTDWQIIFPVVCPCVSGQLVSHEAQTGSSEARDLAVSSQCSVSPVQLVPLWGFVGTEESVCSSISRRLPLSEDLEEAQEPSLDLSHNSTKE</sequence>
<feature type="region of interest" description="Disordered" evidence="1">
    <location>
        <begin position="92"/>
        <end position="112"/>
    </location>
</feature>